<keyword evidence="5 7" id="KW-0472">Membrane</keyword>
<keyword evidence="10" id="KW-1185">Reference proteome</keyword>
<evidence type="ECO:0000256" key="6">
    <source>
        <dbReference type="ARBA" id="ARBA00038076"/>
    </source>
</evidence>
<keyword evidence="4 7" id="KW-1133">Transmembrane helix</keyword>
<feature type="transmembrane region" description="Helical" evidence="7">
    <location>
        <begin position="48"/>
        <end position="76"/>
    </location>
</feature>
<evidence type="ECO:0000313" key="9">
    <source>
        <dbReference type="EMBL" id="PRX47120.1"/>
    </source>
</evidence>
<dbReference type="GO" id="GO:0005886">
    <property type="term" value="C:plasma membrane"/>
    <property type="evidence" value="ECO:0007669"/>
    <property type="project" value="UniProtKB-SubCell"/>
</dbReference>
<dbReference type="InterPro" id="IPR050250">
    <property type="entry name" value="Macrolide_Exporter_MacB"/>
</dbReference>
<protein>
    <submittedName>
        <fullName evidence="9">Putative ABC transport system permease protein</fullName>
    </submittedName>
</protein>
<feature type="transmembrane region" description="Helical" evidence="7">
    <location>
        <begin position="141"/>
        <end position="166"/>
    </location>
</feature>
<feature type="transmembrane region" description="Helical" evidence="7">
    <location>
        <begin position="280"/>
        <end position="301"/>
    </location>
</feature>
<feature type="transmembrane region" description="Helical" evidence="7">
    <location>
        <begin position="487"/>
        <end position="514"/>
    </location>
</feature>
<feature type="transmembrane region" description="Helical" evidence="7">
    <location>
        <begin position="97"/>
        <end position="121"/>
    </location>
</feature>
<gene>
    <name evidence="9" type="ORF">B0I33_106219</name>
</gene>
<evidence type="ECO:0000256" key="1">
    <source>
        <dbReference type="ARBA" id="ARBA00004651"/>
    </source>
</evidence>
<dbReference type="EMBL" id="PVNH01000006">
    <property type="protein sequence ID" value="PRX47120.1"/>
    <property type="molecule type" value="Genomic_DNA"/>
</dbReference>
<evidence type="ECO:0000256" key="2">
    <source>
        <dbReference type="ARBA" id="ARBA00022475"/>
    </source>
</evidence>
<evidence type="ECO:0000256" key="7">
    <source>
        <dbReference type="SAM" id="Phobius"/>
    </source>
</evidence>
<feature type="domain" description="ABC3 transporter permease C-terminal" evidence="8">
    <location>
        <begin position="55"/>
        <end position="173"/>
    </location>
</feature>
<comment type="subcellular location">
    <subcellularLocation>
        <location evidence="1">Cell membrane</location>
        <topology evidence="1">Multi-pass membrane protein</topology>
    </subcellularLocation>
</comment>
<evidence type="ECO:0000313" key="10">
    <source>
        <dbReference type="Proteomes" id="UP000238362"/>
    </source>
</evidence>
<dbReference type="Pfam" id="PF02687">
    <property type="entry name" value="FtsX"/>
    <property type="match status" value="2"/>
</dbReference>
<evidence type="ECO:0000259" key="8">
    <source>
        <dbReference type="Pfam" id="PF02687"/>
    </source>
</evidence>
<evidence type="ECO:0000256" key="5">
    <source>
        <dbReference type="ARBA" id="ARBA00023136"/>
    </source>
</evidence>
<dbReference type="RefSeq" id="WP_106179652.1">
    <property type="nucleotide sequence ID" value="NZ_PVNH01000006.1"/>
</dbReference>
<feature type="domain" description="ABC3 transporter permease C-terminal" evidence="8">
    <location>
        <begin position="492"/>
        <end position="605"/>
    </location>
</feature>
<dbReference type="PANTHER" id="PTHR30572:SF4">
    <property type="entry name" value="ABC TRANSPORTER PERMEASE YTRF"/>
    <property type="match status" value="1"/>
</dbReference>
<feature type="transmembrane region" description="Helical" evidence="7">
    <location>
        <begin position="542"/>
        <end position="568"/>
    </location>
</feature>
<reference evidence="9 10" key="1">
    <citation type="submission" date="2018-03" db="EMBL/GenBank/DDBJ databases">
        <title>Genomic Encyclopedia of Type Strains, Phase III (KMG-III): the genomes of soil and plant-associated and newly described type strains.</title>
        <authorList>
            <person name="Whitman W."/>
        </authorList>
    </citation>
    <scope>NUCLEOTIDE SEQUENCE [LARGE SCALE GENOMIC DNA]</scope>
    <source>
        <strain evidence="9 10">CGMCC 4.7125</strain>
    </source>
</reference>
<dbReference type="Proteomes" id="UP000238362">
    <property type="component" value="Unassembled WGS sequence"/>
</dbReference>
<feature type="transmembrane region" description="Helical" evidence="7">
    <location>
        <begin position="580"/>
        <end position="605"/>
    </location>
</feature>
<organism evidence="9 10">
    <name type="scientific">Prauserella shujinwangii</name>
    <dbReference type="NCBI Taxonomy" id="1453103"/>
    <lineage>
        <taxon>Bacteria</taxon>
        <taxon>Bacillati</taxon>
        <taxon>Actinomycetota</taxon>
        <taxon>Actinomycetes</taxon>
        <taxon>Pseudonocardiales</taxon>
        <taxon>Pseudonocardiaceae</taxon>
        <taxon>Prauserella</taxon>
    </lineage>
</organism>
<keyword evidence="2" id="KW-1003">Cell membrane</keyword>
<keyword evidence="3 7" id="KW-0812">Transmembrane</keyword>
<sequence length="618" mass="62540">MLRLSWSTFRERGQLFVGALLTVCLGVALVQSSLLILLAAATGGYVEAITLLGMTLAIATFLAVFIVASTFAFTVAQRRRDLALLRLAGAGRSQVRRLLLGEAVLLGLLGTGIGVPLGLLVQRAQTALLTGLGFVPAEFAVPWRAWIVAVSAGIGTGVAVAGVLAASRRAARVRPLEALRETGAAARVMTASRWFFGVLFLGGAVALAIVSSFAGPVAAIPLSINIAITASIGLSALSPLVVPLVGRLVGPLLRGGPLGTLAAANLRDGVRRSASTAAPLLVLVALLLGLSGTLTTLGAAAEHELRQDVRADLVVTTDGPPSVAGVPGVAVASTELSLRVPLTVTTVDDGEVETDTDAAEAVAVDPADYQRTHHRTAAEGSLADLRGHSIASGEHPLGSVVDARIGDRTVPLRVVAVLPDSFAGADVLLPRALVPPAVAEHAPAHTLVRLDPGADPARVAADLGEGRVQTAEAWVARAAAQQQDTSAGIMTVIMGLAGLYTLIAVVNAVVIGAAERRREFAVARVSGLGRGQVVRAALVESWAVAAIGLFLGGLAAAGAVAGIGAAAVRSTGAWLVGVPWPLLAAVVAGACVVVGVTSVLTSLVATRPRPVSLVGAGE</sequence>
<feature type="transmembrane region" description="Helical" evidence="7">
    <location>
        <begin position="15"/>
        <end position="42"/>
    </location>
</feature>
<feature type="transmembrane region" description="Helical" evidence="7">
    <location>
        <begin position="220"/>
        <end position="245"/>
    </location>
</feature>
<feature type="transmembrane region" description="Helical" evidence="7">
    <location>
        <begin position="194"/>
        <end position="214"/>
    </location>
</feature>
<proteinExistence type="inferred from homology"/>
<comment type="caution">
    <text evidence="9">The sequence shown here is derived from an EMBL/GenBank/DDBJ whole genome shotgun (WGS) entry which is preliminary data.</text>
</comment>
<dbReference type="InterPro" id="IPR003838">
    <property type="entry name" value="ABC3_permease_C"/>
</dbReference>
<dbReference type="OrthoDB" id="3223244at2"/>
<evidence type="ECO:0000256" key="3">
    <source>
        <dbReference type="ARBA" id="ARBA00022692"/>
    </source>
</evidence>
<dbReference type="PANTHER" id="PTHR30572">
    <property type="entry name" value="MEMBRANE COMPONENT OF TRANSPORTER-RELATED"/>
    <property type="match status" value="1"/>
</dbReference>
<comment type="similarity">
    <text evidence="6">Belongs to the ABC-4 integral membrane protein family.</text>
</comment>
<evidence type="ECO:0000256" key="4">
    <source>
        <dbReference type="ARBA" id="ARBA00022989"/>
    </source>
</evidence>
<dbReference type="AlphaFoldDB" id="A0A2T0LTQ7"/>
<dbReference type="GO" id="GO:0022857">
    <property type="term" value="F:transmembrane transporter activity"/>
    <property type="evidence" value="ECO:0007669"/>
    <property type="project" value="TreeGrafter"/>
</dbReference>
<name>A0A2T0LTQ7_9PSEU</name>
<accession>A0A2T0LTQ7</accession>